<dbReference type="RefSeq" id="WP_109011065.1">
    <property type="nucleotide sequence ID" value="NZ_BDUD01000001.1"/>
</dbReference>
<gene>
    <name evidence="1" type="ORF">NIES4072_47820</name>
</gene>
<dbReference type="Pfam" id="PF10387">
    <property type="entry name" value="DUF2442"/>
    <property type="match status" value="1"/>
</dbReference>
<name>A0A2R5FSV8_NOSCO</name>
<organism evidence="1 2">
    <name type="scientific">Nostoc commune NIES-4072</name>
    <dbReference type="NCBI Taxonomy" id="2005467"/>
    <lineage>
        <taxon>Bacteria</taxon>
        <taxon>Bacillati</taxon>
        <taxon>Cyanobacteriota</taxon>
        <taxon>Cyanophyceae</taxon>
        <taxon>Nostocales</taxon>
        <taxon>Nostocaceae</taxon>
        <taxon>Nostoc</taxon>
    </lineage>
</organism>
<evidence type="ECO:0008006" key="3">
    <source>
        <dbReference type="Google" id="ProtNLM"/>
    </source>
</evidence>
<dbReference type="InterPro" id="IPR018841">
    <property type="entry name" value="DUF2442"/>
</dbReference>
<dbReference type="EMBL" id="BDUD01000001">
    <property type="protein sequence ID" value="GBG21099.1"/>
    <property type="molecule type" value="Genomic_DNA"/>
</dbReference>
<dbReference type="Proteomes" id="UP000245124">
    <property type="component" value="Unassembled WGS sequence"/>
</dbReference>
<reference evidence="1 2" key="1">
    <citation type="submission" date="2017-06" db="EMBL/GenBank/DDBJ databases">
        <title>Genome sequencing of cyanobaciteial culture collection at National Institute for Environmental Studies (NIES).</title>
        <authorList>
            <person name="Hirose Y."/>
            <person name="Shimura Y."/>
            <person name="Fujisawa T."/>
            <person name="Nakamura Y."/>
            <person name="Kawachi M."/>
        </authorList>
    </citation>
    <scope>NUCLEOTIDE SEQUENCE [LARGE SCALE GENOMIC DNA]</scope>
    <source>
        <strain evidence="1 2">NIES-4072</strain>
    </source>
</reference>
<dbReference type="Gene3D" id="3.30.2020.40">
    <property type="entry name" value="Uncharacterised protein PF10387, DUF2442"/>
    <property type="match status" value="1"/>
</dbReference>
<comment type="caution">
    <text evidence="1">The sequence shown here is derived from an EMBL/GenBank/DDBJ whole genome shotgun (WGS) entry which is preliminary data.</text>
</comment>
<keyword evidence="2" id="KW-1185">Reference proteome</keyword>
<sequence length="129" mass="13996">MVKKIAATEELKEKLANARVNSDAIATSEPRATRAFYDAYLGMIIVFLSNKCMFGFPSEVGQGLAGALVKDLAKVEVTPSGEGLHWKTLDVDLSIPALMNGIFGTKKWMAELARKGGSSTLLQNLRHLD</sequence>
<accession>A0A2R5FSV8</accession>
<dbReference type="OrthoDB" id="8563470at2"/>
<protein>
    <recommendedName>
        <fullName evidence="3">DUF2442 domain-containing protein</fullName>
    </recommendedName>
</protein>
<evidence type="ECO:0000313" key="1">
    <source>
        <dbReference type="EMBL" id="GBG21099.1"/>
    </source>
</evidence>
<proteinExistence type="predicted"/>
<evidence type="ECO:0000313" key="2">
    <source>
        <dbReference type="Proteomes" id="UP000245124"/>
    </source>
</evidence>
<dbReference type="AlphaFoldDB" id="A0A2R5FSV8"/>